<reference evidence="1" key="1">
    <citation type="submission" date="2014-09" db="EMBL/GenBank/DDBJ databases">
        <authorList>
            <person name="Magalhaes I.L.F."/>
            <person name="Oliveira U."/>
            <person name="Santos F.R."/>
            <person name="Vidigal T.H.D.A."/>
            <person name="Brescovit A.D."/>
            <person name="Santos A.J."/>
        </authorList>
    </citation>
    <scope>NUCLEOTIDE SEQUENCE</scope>
    <source>
        <tissue evidence="1">Shoot tissue taken approximately 20 cm above the soil surface</tissue>
    </source>
</reference>
<dbReference type="EMBL" id="GBRH01228199">
    <property type="protein sequence ID" value="JAD69696.1"/>
    <property type="molecule type" value="Transcribed_RNA"/>
</dbReference>
<proteinExistence type="predicted"/>
<dbReference type="AlphaFoldDB" id="A0A0A9C2A4"/>
<accession>A0A0A9C2A4</accession>
<reference evidence="1" key="2">
    <citation type="journal article" date="2015" name="Data Brief">
        <title>Shoot transcriptome of the giant reed, Arundo donax.</title>
        <authorList>
            <person name="Barrero R.A."/>
            <person name="Guerrero F.D."/>
            <person name="Moolhuijzen P."/>
            <person name="Goolsby J.A."/>
            <person name="Tidwell J."/>
            <person name="Bellgard S.E."/>
            <person name="Bellgard M.I."/>
        </authorList>
    </citation>
    <scope>NUCLEOTIDE SEQUENCE</scope>
    <source>
        <tissue evidence="1">Shoot tissue taken approximately 20 cm above the soil surface</tissue>
    </source>
</reference>
<sequence>MGHHPCLGCGSIKRTFCNY</sequence>
<evidence type="ECO:0000313" key="1">
    <source>
        <dbReference type="EMBL" id="JAD69696.1"/>
    </source>
</evidence>
<organism evidence="1">
    <name type="scientific">Arundo donax</name>
    <name type="common">Giant reed</name>
    <name type="synonym">Donax arundinaceus</name>
    <dbReference type="NCBI Taxonomy" id="35708"/>
    <lineage>
        <taxon>Eukaryota</taxon>
        <taxon>Viridiplantae</taxon>
        <taxon>Streptophyta</taxon>
        <taxon>Embryophyta</taxon>
        <taxon>Tracheophyta</taxon>
        <taxon>Spermatophyta</taxon>
        <taxon>Magnoliopsida</taxon>
        <taxon>Liliopsida</taxon>
        <taxon>Poales</taxon>
        <taxon>Poaceae</taxon>
        <taxon>PACMAD clade</taxon>
        <taxon>Arundinoideae</taxon>
        <taxon>Arundineae</taxon>
        <taxon>Arundo</taxon>
    </lineage>
</organism>
<protein>
    <submittedName>
        <fullName evidence="1">Uncharacterized protein</fullName>
    </submittedName>
</protein>
<name>A0A0A9C2A4_ARUDO</name>